<feature type="coiled-coil region" evidence="1">
    <location>
        <begin position="1"/>
        <end position="63"/>
    </location>
</feature>
<evidence type="ECO:0000313" key="3">
    <source>
        <dbReference type="EMBL" id="WAC11250.1"/>
    </source>
</evidence>
<dbReference type="NCBIfam" id="TIGR02612">
    <property type="entry name" value="mob_myst_A"/>
    <property type="match status" value="1"/>
</dbReference>
<evidence type="ECO:0000259" key="2">
    <source>
        <dbReference type="PROSITE" id="PS50943"/>
    </source>
</evidence>
<dbReference type="Pfam" id="PF01381">
    <property type="entry name" value="HTH_3"/>
    <property type="match status" value="1"/>
</dbReference>
<protein>
    <submittedName>
        <fullName evidence="3">Mobile mystery protein A</fullName>
    </submittedName>
</protein>
<keyword evidence="1" id="KW-0175">Coiled coil</keyword>
<dbReference type="CDD" id="cd00093">
    <property type="entry name" value="HTH_XRE"/>
    <property type="match status" value="1"/>
</dbReference>
<feature type="domain" description="HTH cro/C1-type" evidence="2">
    <location>
        <begin position="32"/>
        <end position="89"/>
    </location>
</feature>
<dbReference type="Gene3D" id="1.10.260.40">
    <property type="entry name" value="lambda repressor-like DNA-binding domains"/>
    <property type="match status" value="1"/>
</dbReference>
<dbReference type="InterPro" id="IPR001387">
    <property type="entry name" value="Cro/C1-type_HTH"/>
</dbReference>
<dbReference type="KEGG" id="dpf:ON006_26390"/>
<dbReference type="GO" id="GO:0003677">
    <property type="term" value="F:DNA binding"/>
    <property type="evidence" value="ECO:0007669"/>
    <property type="project" value="InterPro"/>
</dbReference>
<dbReference type="InterPro" id="IPR013435">
    <property type="entry name" value="Mobile_mystery_prot_A"/>
</dbReference>
<evidence type="ECO:0000256" key="1">
    <source>
        <dbReference type="SAM" id="Coils"/>
    </source>
</evidence>
<dbReference type="EMBL" id="CP112998">
    <property type="protein sequence ID" value="WAC11250.1"/>
    <property type="molecule type" value="Genomic_DNA"/>
</dbReference>
<dbReference type="RefSeq" id="WP_244824232.1">
    <property type="nucleotide sequence ID" value="NZ_CP112998.1"/>
</dbReference>
<dbReference type="AlphaFoldDB" id="A0A9E8SJE1"/>
<gene>
    <name evidence="3" type="ORF">ON006_26390</name>
</gene>
<name>A0A9E8SJE1_9BACT</name>
<accession>A0A9E8SJE1</accession>
<keyword evidence="4" id="KW-1185">Reference proteome</keyword>
<dbReference type="InterPro" id="IPR010982">
    <property type="entry name" value="Lambda_DNA-bd_dom_sf"/>
</dbReference>
<dbReference type="SMART" id="SM00530">
    <property type="entry name" value="HTH_XRE"/>
    <property type="match status" value="1"/>
</dbReference>
<sequence length="152" mass="17192">MARKTLQIQQLNDKLAAFNALKKVAMPPTGWIKAVRTAVGMSMQQLGQKLSITKQSIKDIERREKEGSITLKSLREAANAMDMELVYGLVPKDGSLDALIDRKATELAMKIVMRTSNTMKLEDQENSNMRLKKAVEERAFVIKNDMPKILWD</sequence>
<dbReference type="Proteomes" id="UP001164653">
    <property type="component" value="Chromosome"/>
</dbReference>
<proteinExistence type="predicted"/>
<evidence type="ECO:0000313" key="4">
    <source>
        <dbReference type="Proteomes" id="UP001164653"/>
    </source>
</evidence>
<dbReference type="SUPFAM" id="SSF47413">
    <property type="entry name" value="lambda repressor-like DNA-binding domains"/>
    <property type="match status" value="1"/>
</dbReference>
<reference evidence="3" key="1">
    <citation type="submission" date="2022-11" db="EMBL/GenBank/DDBJ databases">
        <title>Dyadobacter pollutisoli sp. nov., isolated from plastic dumped soil.</title>
        <authorList>
            <person name="Kim J.M."/>
            <person name="Kim K.R."/>
            <person name="Lee J.K."/>
            <person name="Hao L."/>
            <person name="Jeon C.O."/>
        </authorList>
    </citation>
    <scope>NUCLEOTIDE SEQUENCE</scope>
    <source>
        <strain evidence="3">U1</strain>
    </source>
</reference>
<dbReference type="PROSITE" id="PS50943">
    <property type="entry name" value="HTH_CROC1"/>
    <property type="match status" value="1"/>
</dbReference>
<organism evidence="3 4">
    <name type="scientific">Dyadobacter pollutisoli</name>
    <dbReference type="NCBI Taxonomy" id="2910158"/>
    <lineage>
        <taxon>Bacteria</taxon>
        <taxon>Pseudomonadati</taxon>
        <taxon>Bacteroidota</taxon>
        <taxon>Cytophagia</taxon>
        <taxon>Cytophagales</taxon>
        <taxon>Spirosomataceae</taxon>
        <taxon>Dyadobacter</taxon>
    </lineage>
</organism>